<evidence type="ECO:0000256" key="9">
    <source>
        <dbReference type="RuleBase" id="RU369079"/>
    </source>
</evidence>
<dbReference type="InterPro" id="IPR055348">
    <property type="entry name" value="DctQ"/>
</dbReference>
<comment type="subunit">
    <text evidence="9">The complex comprises the extracytoplasmic solute receptor protein and the two transmembrane proteins.</text>
</comment>
<evidence type="ECO:0000256" key="7">
    <source>
        <dbReference type="ARBA" id="ARBA00023136"/>
    </source>
</evidence>
<feature type="transmembrane region" description="Helical" evidence="9">
    <location>
        <begin position="56"/>
        <end position="78"/>
    </location>
</feature>
<accession>A0A317RJ05</accession>
<comment type="function">
    <text evidence="9">Part of the tripartite ATP-independent periplasmic (TRAP) transport system.</text>
</comment>
<evidence type="ECO:0000256" key="8">
    <source>
        <dbReference type="ARBA" id="ARBA00038436"/>
    </source>
</evidence>
<comment type="similarity">
    <text evidence="8 9">Belongs to the TRAP transporter small permease family.</text>
</comment>
<dbReference type="InterPro" id="IPR007387">
    <property type="entry name" value="TRAP_DctQ"/>
</dbReference>
<keyword evidence="2 9" id="KW-0813">Transport</keyword>
<feature type="domain" description="Tripartite ATP-independent periplasmic transporters DctQ component" evidence="10">
    <location>
        <begin position="29"/>
        <end position="154"/>
    </location>
</feature>
<dbReference type="Proteomes" id="UP000246483">
    <property type="component" value="Unassembled WGS sequence"/>
</dbReference>
<dbReference type="RefSeq" id="WP_110011982.1">
    <property type="nucleotide sequence ID" value="NZ_QGUB01000001.1"/>
</dbReference>
<dbReference type="OrthoDB" id="2085311at2"/>
<comment type="caution">
    <text evidence="11">The sequence shown here is derived from an EMBL/GenBank/DDBJ whole genome shotgun (WGS) entry which is preliminary data.</text>
</comment>
<reference evidence="11 12" key="1">
    <citation type="submission" date="2018-05" db="EMBL/GenBank/DDBJ databases">
        <title>Genomic Encyclopedia of Type Strains, Phase IV (KMG-IV): sequencing the most valuable type-strain genomes for metagenomic binning, comparative biology and taxonomic classification.</title>
        <authorList>
            <person name="Goeker M."/>
        </authorList>
    </citation>
    <scope>NUCLEOTIDE SEQUENCE [LARGE SCALE GENOMIC DNA]</scope>
    <source>
        <strain evidence="11 12">DSM 26006</strain>
    </source>
</reference>
<feature type="transmembrane region" description="Helical" evidence="9">
    <location>
        <begin position="131"/>
        <end position="153"/>
    </location>
</feature>
<keyword evidence="12" id="KW-1185">Reference proteome</keyword>
<protein>
    <recommendedName>
        <fullName evidence="9">TRAP transporter small permease protein</fullName>
    </recommendedName>
</protein>
<dbReference type="PROSITE" id="PS51257">
    <property type="entry name" value="PROKAR_LIPOPROTEIN"/>
    <property type="match status" value="1"/>
</dbReference>
<dbReference type="PANTHER" id="PTHR35011:SF11">
    <property type="entry name" value="TRAP TRANSPORTER SMALL PERMEASE PROTEIN"/>
    <property type="match status" value="1"/>
</dbReference>
<gene>
    <name evidence="11" type="ORF">DFR36_101600</name>
</gene>
<evidence type="ECO:0000256" key="1">
    <source>
        <dbReference type="ARBA" id="ARBA00004429"/>
    </source>
</evidence>
<evidence type="ECO:0000256" key="3">
    <source>
        <dbReference type="ARBA" id="ARBA00022475"/>
    </source>
</evidence>
<feature type="transmembrane region" description="Helical" evidence="9">
    <location>
        <begin position="90"/>
        <end position="111"/>
    </location>
</feature>
<comment type="subcellular location">
    <subcellularLocation>
        <location evidence="1 9">Cell inner membrane</location>
        <topology evidence="1 9">Multi-pass membrane protein</topology>
    </subcellularLocation>
</comment>
<evidence type="ECO:0000259" key="10">
    <source>
        <dbReference type="Pfam" id="PF04290"/>
    </source>
</evidence>
<dbReference type="GO" id="GO:0005886">
    <property type="term" value="C:plasma membrane"/>
    <property type="evidence" value="ECO:0007669"/>
    <property type="project" value="UniProtKB-SubCell"/>
</dbReference>
<dbReference type="Pfam" id="PF04290">
    <property type="entry name" value="DctQ"/>
    <property type="match status" value="1"/>
</dbReference>
<organism evidence="11 12">
    <name type="scientific">Melaminivora alkalimesophila</name>
    <dbReference type="NCBI Taxonomy" id="1165852"/>
    <lineage>
        <taxon>Bacteria</taxon>
        <taxon>Pseudomonadati</taxon>
        <taxon>Pseudomonadota</taxon>
        <taxon>Betaproteobacteria</taxon>
        <taxon>Burkholderiales</taxon>
        <taxon>Comamonadaceae</taxon>
        <taxon>Melaminivora</taxon>
    </lineage>
</organism>
<name>A0A317RJ05_9BURK</name>
<keyword evidence="4 9" id="KW-0997">Cell inner membrane</keyword>
<evidence type="ECO:0000313" key="11">
    <source>
        <dbReference type="EMBL" id="PWW49076.1"/>
    </source>
</evidence>
<keyword evidence="6 9" id="KW-1133">Transmembrane helix</keyword>
<sequence length="164" mass="18485">MKHLFLRCERWSSGASMALACAMLAVAAGLGMFQILMRFVFEEPAEWTEVLIRFSLIWMVFLAVPTAFRHGAMVSVDVLHRWSPPRLRRVLDWVVCLASLALMAVLIWWGWDYARRGGVQTMAGLESVSMFWAYLAIPVGGLFAVPGIVGNLLDPRREELETAQ</sequence>
<feature type="transmembrane region" description="Helical" evidence="9">
    <location>
        <begin position="12"/>
        <end position="36"/>
    </location>
</feature>
<dbReference type="AlphaFoldDB" id="A0A317RJ05"/>
<keyword evidence="7 9" id="KW-0472">Membrane</keyword>
<keyword evidence="3" id="KW-1003">Cell membrane</keyword>
<dbReference type="PANTHER" id="PTHR35011">
    <property type="entry name" value="2,3-DIKETO-L-GULONATE TRAP TRANSPORTER SMALL PERMEASE PROTEIN YIAM"/>
    <property type="match status" value="1"/>
</dbReference>
<evidence type="ECO:0000256" key="4">
    <source>
        <dbReference type="ARBA" id="ARBA00022519"/>
    </source>
</evidence>
<dbReference type="GO" id="GO:0022857">
    <property type="term" value="F:transmembrane transporter activity"/>
    <property type="evidence" value="ECO:0007669"/>
    <property type="project" value="UniProtKB-UniRule"/>
</dbReference>
<dbReference type="GO" id="GO:0015740">
    <property type="term" value="P:C4-dicarboxylate transport"/>
    <property type="evidence" value="ECO:0007669"/>
    <property type="project" value="TreeGrafter"/>
</dbReference>
<evidence type="ECO:0000256" key="6">
    <source>
        <dbReference type="ARBA" id="ARBA00022989"/>
    </source>
</evidence>
<evidence type="ECO:0000256" key="5">
    <source>
        <dbReference type="ARBA" id="ARBA00022692"/>
    </source>
</evidence>
<evidence type="ECO:0000313" key="12">
    <source>
        <dbReference type="Proteomes" id="UP000246483"/>
    </source>
</evidence>
<dbReference type="EMBL" id="QGUB01000001">
    <property type="protein sequence ID" value="PWW49076.1"/>
    <property type="molecule type" value="Genomic_DNA"/>
</dbReference>
<proteinExistence type="inferred from homology"/>
<keyword evidence="5 9" id="KW-0812">Transmembrane</keyword>
<evidence type="ECO:0000256" key="2">
    <source>
        <dbReference type="ARBA" id="ARBA00022448"/>
    </source>
</evidence>